<reference evidence="20" key="1">
    <citation type="submission" date="2012-06" db="EMBL/GenBank/DDBJ databases">
        <title>Mitogenomics of the Coleoptera under dense taxon sampling.</title>
        <authorList>
            <person name="Timmermans M.J.T.N."/>
            <person name="Lim J."/>
            <person name="Dodsworth S."/>
            <person name="Haran J."/>
            <person name="Ahrens D."/>
            <person name="Bocak L."/>
            <person name="London A."/>
            <person name="Culverwell L."/>
            <person name="Vogler A.P."/>
        </authorList>
    </citation>
    <scope>NUCLEOTIDE SEQUENCE</scope>
</reference>
<keyword evidence="9 18" id="KW-0999">Mitochondrion inner membrane</keyword>
<keyword evidence="8 18" id="KW-0812">Transmembrane</keyword>
<evidence type="ECO:0000256" key="2">
    <source>
        <dbReference type="ARBA" id="ARBA00004448"/>
    </source>
</evidence>
<dbReference type="GO" id="GO:0008137">
    <property type="term" value="F:NADH dehydrogenase (ubiquinone) activity"/>
    <property type="evidence" value="ECO:0007669"/>
    <property type="project" value="UniProtKB-EC"/>
</dbReference>
<evidence type="ECO:0000256" key="6">
    <source>
        <dbReference type="ARBA" id="ARBA00022448"/>
    </source>
</evidence>
<keyword evidence="13 18" id="KW-0520">NAD</keyword>
<evidence type="ECO:0000256" key="3">
    <source>
        <dbReference type="ARBA" id="ARBA00007012"/>
    </source>
</evidence>
<dbReference type="EC" id="7.1.1.2" evidence="4 18"/>
<evidence type="ECO:0000256" key="11">
    <source>
        <dbReference type="ARBA" id="ARBA00022982"/>
    </source>
</evidence>
<keyword evidence="6" id="KW-0813">Transport</keyword>
<comment type="subcellular location">
    <subcellularLocation>
        <location evidence="2 18">Mitochondrion inner membrane</location>
        <topology evidence="2 18">Multi-pass membrane protein</topology>
    </subcellularLocation>
</comment>
<comment type="function">
    <text evidence="1">Core subunit of the mitochondrial membrane respiratory chain NADH dehydrogenase (Complex I) that is believed to belong to the minimal assembly required for catalysis. Complex I functions in the transfer of electrons from NADH to the respiratory chain. The immediate electron acceptor for the enzyme is believed to be ubiquinone.</text>
</comment>
<evidence type="ECO:0000256" key="5">
    <source>
        <dbReference type="ARBA" id="ARBA00021008"/>
    </source>
</evidence>
<geneLocation type="mitochondrion" evidence="20"/>
<keyword evidence="10 18" id="KW-1278">Translocase</keyword>
<evidence type="ECO:0000256" key="12">
    <source>
        <dbReference type="ARBA" id="ARBA00022989"/>
    </source>
</evidence>
<dbReference type="GO" id="GO:0006120">
    <property type="term" value="P:mitochondrial electron transport, NADH to ubiquinone"/>
    <property type="evidence" value="ECO:0007669"/>
    <property type="project" value="InterPro"/>
</dbReference>
<keyword evidence="11 18" id="KW-0249">Electron transport</keyword>
<feature type="transmembrane region" description="Helical" evidence="18">
    <location>
        <begin position="92"/>
        <end position="114"/>
    </location>
</feature>
<evidence type="ECO:0000256" key="18">
    <source>
        <dbReference type="RuleBase" id="RU003403"/>
    </source>
</evidence>
<comment type="catalytic activity">
    <reaction evidence="17 18">
        <text>a ubiquinone + NADH + 5 H(+)(in) = a ubiquinol + NAD(+) + 4 H(+)(out)</text>
        <dbReference type="Rhea" id="RHEA:29091"/>
        <dbReference type="Rhea" id="RHEA-COMP:9565"/>
        <dbReference type="Rhea" id="RHEA-COMP:9566"/>
        <dbReference type="ChEBI" id="CHEBI:15378"/>
        <dbReference type="ChEBI" id="CHEBI:16389"/>
        <dbReference type="ChEBI" id="CHEBI:17976"/>
        <dbReference type="ChEBI" id="CHEBI:57540"/>
        <dbReference type="ChEBI" id="CHEBI:57945"/>
        <dbReference type="EC" id="7.1.1.2"/>
    </reaction>
</comment>
<keyword evidence="12 18" id="KW-1133">Transmembrane helix</keyword>
<evidence type="ECO:0000259" key="19">
    <source>
        <dbReference type="Pfam" id="PF00361"/>
    </source>
</evidence>
<organism evidence="20">
    <name type="scientific">Habrodera capensis</name>
    <dbReference type="NCBI Taxonomy" id="175592"/>
    <lineage>
        <taxon>Eukaryota</taxon>
        <taxon>Metazoa</taxon>
        <taxon>Ecdysozoa</taxon>
        <taxon>Arthropoda</taxon>
        <taxon>Hexapoda</taxon>
        <taxon>Insecta</taxon>
        <taxon>Pterygota</taxon>
        <taxon>Neoptera</taxon>
        <taxon>Endopterygota</taxon>
        <taxon>Coleoptera</taxon>
        <taxon>Adephaga</taxon>
        <taxon>Caraboidea</taxon>
        <taxon>Carabidae</taxon>
        <taxon>Cicindelinae</taxon>
        <taxon>Cicindelini</taxon>
        <taxon>Habrodera</taxon>
    </lineage>
</organism>
<feature type="domain" description="NADH:quinone oxidoreductase/Mrp antiporter transmembrane" evidence="19">
    <location>
        <begin position="24"/>
        <end position="285"/>
    </location>
</feature>
<dbReference type="PANTHER" id="PTHR46552:SF1">
    <property type="entry name" value="NADH-UBIQUINONE OXIDOREDUCTASE CHAIN 2"/>
    <property type="match status" value="1"/>
</dbReference>
<keyword evidence="7 18" id="KW-0679">Respiratory chain</keyword>
<evidence type="ECO:0000256" key="8">
    <source>
        <dbReference type="ARBA" id="ARBA00022692"/>
    </source>
</evidence>
<feature type="transmembrane region" description="Helical" evidence="18">
    <location>
        <begin position="126"/>
        <end position="145"/>
    </location>
</feature>
<dbReference type="PRINTS" id="PR01436">
    <property type="entry name" value="NADHDHGNASE2"/>
</dbReference>
<keyword evidence="14 18" id="KW-0830">Ubiquinone</keyword>
<evidence type="ECO:0000256" key="9">
    <source>
        <dbReference type="ARBA" id="ARBA00022792"/>
    </source>
</evidence>
<dbReference type="InterPro" id="IPR050175">
    <property type="entry name" value="Complex_I_Subunit_2"/>
</dbReference>
<evidence type="ECO:0000313" key="20">
    <source>
        <dbReference type="EMBL" id="ALO77270.1"/>
    </source>
</evidence>
<feature type="transmembrane region" description="Helical" evidence="18">
    <location>
        <begin position="271"/>
        <end position="294"/>
    </location>
</feature>
<dbReference type="PANTHER" id="PTHR46552">
    <property type="entry name" value="NADH-UBIQUINONE OXIDOREDUCTASE CHAIN 2"/>
    <property type="match status" value="1"/>
</dbReference>
<dbReference type="GO" id="GO:0005743">
    <property type="term" value="C:mitochondrial inner membrane"/>
    <property type="evidence" value="ECO:0007669"/>
    <property type="project" value="UniProtKB-SubCell"/>
</dbReference>
<evidence type="ECO:0000256" key="1">
    <source>
        <dbReference type="ARBA" id="ARBA00003257"/>
    </source>
</evidence>
<evidence type="ECO:0000256" key="16">
    <source>
        <dbReference type="ARBA" id="ARBA00023136"/>
    </source>
</evidence>
<feature type="transmembrane region" description="Helical" evidence="18">
    <location>
        <begin position="151"/>
        <end position="168"/>
    </location>
</feature>
<evidence type="ECO:0000256" key="13">
    <source>
        <dbReference type="ARBA" id="ARBA00023027"/>
    </source>
</evidence>
<comment type="function">
    <text evidence="18">Core subunit of the mitochondrial membrane respiratory chain NADH dehydrogenase (Complex I) which catalyzes electron transfer from NADH through the respiratory chain, using ubiquinone as an electron acceptor. Essential for the catalytic activity and assembly of complex I.</text>
</comment>
<feature type="transmembrane region" description="Helical" evidence="18">
    <location>
        <begin position="315"/>
        <end position="336"/>
    </location>
</feature>
<dbReference type="InterPro" id="IPR001750">
    <property type="entry name" value="ND/Mrp_TM"/>
</dbReference>
<evidence type="ECO:0000256" key="7">
    <source>
        <dbReference type="ARBA" id="ARBA00022660"/>
    </source>
</evidence>
<keyword evidence="15 18" id="KW-0496">Mitochondrion</keyword>
<dbReference type="AlphaFoldDB" id="A0A0S2MRF1"/>
<evidence type="ECO:0000256" key="15">
    <source>
        <dbReference type="ARBA" id="ARBA00023128"/>
    </source>
</evidence>
<sequence length="339" mass="38844">MYLYKMIFLSTLMMGTMISVSSVTWLGTWMGLEINLLSFIPLMKEKNNSYASESSMKYFLVQALASAVFFFSIIMISSMNFLNSEIMLISEFISMIINSSLLLKMGAAPFHFWFPEIIEGMSWINSLILMTWQKIAPMMILSYSIKSPNMILVIIIMCSIIGSIGGLNQTSLRKIMAFSSINHIGWMIGSFLSNEMIWLIYFSIYSTISAAIILLLNSFNVFYLSQMFILMSKNILVKFSMMLNLLSLGGLPPFLGFFPKWMIIQQLSSKYSLIVLIMILATLITLFFYMRIAYTSIIINHNQTNFMINQNIEMSTMNLMFTFMSLTGLTICTLMFNLY</sequence>
<keyword evidence="16 18" id="KW-0472">Membrane</keyword>
<dbReference type="EMBL" id="JX412824">
    <property type="protein sequence ID" value="ALO77270.1"/>
    <property type="molecule type" value="Genomic_DNA"/>
</dbReference>
<evidence type="ECO:0000256" key="10">
    <source>
        <dbReference type="ARBA" id="ARBA00022967"/>
    </source>
</evidence>
<protein>
    <recommendedName>
        <fullName evidence="5 18">NADH-ubiquinone oxidoreductase chain 2</fullName>
        <ecNumber evidence="4 18">7.1.1.2</ecNumber>
    </recommendedName>
</protein>
<comment type="similarity">
    <text evidence="3 18">Belongs to the complex I subunit 2 family.</text>
</comment>
<dbReference type="Pfam" id="PF00361">
    <property type="entry name" value="Proton_antipo_M"/>
    <property type="match status" value="1"/>
</dbReference>
<feature type="transmembrane region" description="Helical" evidence="18">
    <location>
        <begin position="198"/>
        <end position="223"/>
    </location>
</feature>
<feature type="transmembrane region" description="Helical" evidence="18">
    <location>
        <begin position="6"/>
        <end position="37"/>
    </location>
</feature>
<name>A0A0S2MRF1_9CARA</name>
<proteinExistence type="inferred from homology"/>
<dbReference type="InterPro" id="IPR003917">
    <property type="entry name" value="NADH_UbQ_OxRdtase_chain2"/>
</dbReference>
<feature type="transmembrane region" description="Helical" evidence="18">
    <location>
        <begin position="235"/>
        <end position="259"/>
    </location>
</feature>
<evidence type="ECO:0000256" key="14">
    <source>
        <dbReference type="ARBA" id="ARBA00023075"/>
    </source>
</evidence>
<gene>
    <name evidence="20" type="primary">nad2</name>
</gene>
<evidence type="ECO:0000256" key="17">
    <source>
        <dbReference type="ARBA" id="ARBA00049551"/>
    </source>
</evidence>
<feature type="transmembrane region" description="Helical" evidence="18">
    <location>
        <begin position="58"/>
        <end position="80"/>
    </location>
</feature>
<evidence type="ECO:0000256" key="4">
    <source>
        <dbReference type="ARBA" id="ARBA00012944"/>
    </source>
</evidence>
<accession>A0A0S2MRF1</accession>